<feature type="transmembrane region" description="Helical" evidence="1">
    <location>
        <begin position="95"/>
        <end position="115"/>
    </location>
</feature>
<dbReference type="Proteomes" id="UP001444625">
    <property type="component" value="Unassembled WGS sequence"/>
</dbReference>
<evidence type="ECO:0000313" key="2">
    <source>
        <dbReference type="EMBL" id="MEN2768468.1"/>
    </source>
</evidence>
<keyword evidence="1" id="KW-0812">Transmembrane</keyword>
<name>A0ABU9XLQ0_9BACI</name>
<feature type="transmembrane region" description="Helical" evidence="1">
    <location>
        <begin position="51"/>
        <end position="74"/>
    </location>
</feature>
<organism evidence="2 3">
    <name type="scientific">Ornithinibacillus xuwenensis</name>
    <dbReference type="NCBI Taxonomy" id="3144668"/>
    <lineage>
        <taxon>Bacteria</taxon>
        <taxon>Bacillati</taxon>
        <taxon>Bacillota</taxon>
        <taxon>Bacilli</taxon>
        <taxon>Bacillales</taxon>
        <taxon>Bacillaceae</taxon>
        <taxon>Ornithinibacillus</taxon>
    </lineage>
</organism>
<proteinExistence type="predicted"/>
<feature type="transmembrane region" description="Helical" evidence="1">
    <location>
        <begin position="14"/>
        <end position="39"/>
    </location>
</feature>
<dbReference type="RefSeq" id="WP_345825952.1">
    <property type="nucleotide sequence ID" value="NZ_JBDIML010000005.1"/>
</dbReference>
<dbReference type="EMBL" id="JBDIML010000005">
    <property type="protein sequence ID" value="MEN2768468.1"/>
    <property type="molecule type" value="Genomic_DNA"/>
</dbReference>
<keyword evidence="1" id="KW-0472">Membrane</keyword>
<keyword evidence="3" id="KW-1185">Reference proteome</keyword>
<gene>
    <name evidence="2" type="ORF">ABC228_14895</name>
</gene>
<reference evidence="2 3" key="1">
    <citation type="submission" date="2024-05" db="EMBL/GenBank/DDBJ databases">
        <authorList>
            <person name="Haq I."/>
            <person name="Ullah Z."/>
            <person name="Ahmad R."/>
            <person name="Li M."/>
            <person name="Tong Y."/>
        </authorList>
    </citation>
    <scope>NUCLEOTIDE SEQUENCE [LARGE SCALE GENOMIC DNA]</scope>
    <source>
        <strain evidence="2 3">16A2E</strain>
    </source>
</reference>
<keyword evidence="1" id="KW-1133">Transmembrane helix</keyword>
<accession>A0ABU9XLQ0</accession>
<comment type="caution">
    <text evidence="2">The sequence shown here is derived from an EMBL/GenBank/DDBJ whole genome shotgun (WGS) entry which is preliminary data.</text>
</comment>
<evidence type="ECO:0000256" key="1">
    <source>
        <dbReference type="SAM" id="Phobius"/>
    </source>
</evidence>
<protein>
    <submittedName>
        <fullName evidence="2">Uncharacterized protein</fullName>
    </submittedName>
</protein>
<sequence>MYLQSYLFVLKKNFMLLIMAAFLAVLTFFIWTGFPIFIIGSSIANLTTNLVIIHFFIAVSGGLLFSLFFLPINLKVAKRMAEMKRRSVLGSFIRLETMWILGSSLIYETILVFAIQL</sequence>
<evidence type="ECO:0000313" key="3">
    <source>
        <dbReference type="Proteomes" id="UP001444625"/>
    </source>
</evidence>